<feature type="region of interest" description="Disordered" evidence="1">
    <location>
        <begin position="1"/>
        <end position="40"/>
    </location>
</feature>
<protein>
    <submittedName>
        <fullName evidence="2">Jg13958 protein</fullName>
    </submittedName>
</protein>
<reference evidence="2" key="1">
    <citation type="submission" date="2022-03" db="EMBL/GenBank/DDBJ databases">
        <authorList>
            <person name="Lindestad O."/>
        </authorList>
    </citation>
    <scope>NUCLEOTIDE SEQUENCE</scope>
</reference>
<feature type="compositionally biased region" description="Basic and acidic residues" evidence="1">
    <location>
        <begin position="7"/>
        <end position="16"/>
    </location>
</feature>
<comment type="caution">
    <text evidence="2">The sequence shown here is derived from an EMBL/GenBank/DDBJ whole genome shotgun (WGS) entry which is preliminary data.</text>
</comment>
<dbReference type="Proteomes" id="UP000838756">
    <property type="component" value="Unassembled WGS sequence"/>
</dbReference>
<evidence type="ECO:0000313" key="3">
    <source>
        <dbReference type="Proteomes" id="UP000838756"/>
    </source>
</evidence>
<dbReference type="EMBL" id="CAKXAJ010018407">
    <property type="protein sequence ID" value="CAH2217698.1"/>
    <property type="molecule type" value="Genomic_DNA"/>
</dbReference>
<accession>A0A8S4QQQ2</accession>
<name>A0A8S4QQQ2_9NEOP</name>
<keyword evidence="3" id="KW-1185">Reference proteome</keyword>
<evidence type="ECO:0000313" key="2">
    <source>
        <dbReference type="EMBL" id="CAH2217698.1"/>
    </source>
</evidence>
<organism evidence="2 3">
    <name type="scientific">Pararge aegeria aegeria</name>
    <dbReference type="NCBI Taxonomy" id="348720"/>
    <lineage>
        <taxon>Eukaryota</taxon>
        <taxon>Metazoa</taxon>
        <taxon>Ecdysozoa</taxon>
        <taxon>Arthropoda</taxon>
        <taxon>Hexapoda</taxon>
        <taxon>Insecta</taxon>
        <taxon>Pterygota</taxon>
        <taxon>Neoptera</taxon>
        <taxon>Endopterygota</taxon>
        <taxon>Lepidoptera</taxon>
        <taxon>Glossata</taxon>
        <taxon>Ditrysia</taxon>
        <taxon>Papilionoidea</taxon>
        <taxon>Nymphalidae</taxon>
        <taxon>Satyrinae</taxon>
        <taxon>Satyrini</taxon>
        <taxon>Parargina</taxon>
        <taxon>Pararge</taxon>
    </lineage>
</organism>
<sequence>MAFAVPIEKKIVDDATRTGPPPRRKREGEPKTGSNCGFTARPAWDIASRPRLGKTRDHYLNVGERSRAAKTAWRPRARAFEPPPALRCGLPAEGDTSRSEILFHISCPEH</sequence>
<evidence type="ECO:0000256" key="1">
    <source>
        <dbReference type="SAM" id="MobiDB-lite"/>
    </source>
</evidence>
<dbReference type="AlphaFoldDB" id="A0A8S4QQQ2"/>
<gene>
    <name evidence="2" type="primary">jg13958</name>
    <name evidence="2" type="ORF">PAEG_LOCUS5581</name>
</gene>
<proteinExistence type="predicted"/>